<evidence type="ECO:0000313" key="3">
    <source>
        <dbReference type="Proteomes" id="UP000287033"/>
    </source>
</evidence>
<evidence type="ECO:0000313" key="2">
    <source>
        <dbReference type="EMBL" id="GCC45205.1"/>
    </source>
</evidence>
<sequence>MSVTPSPGSFRGSGRVRAPQPESDWLLRLPSAVTGTLLTSRDASDAANGERLRPGARWVLSDAAAAAKTETVAGCVDRDVRAEQRGSERWQGQGKELTAGLR</sequence>
<organism evidence="2 3">
    <name type="scientific">Chiloscyllium punctatum</name>
    <name type="common">Brownbanded bambooshark</name>
    <name type="synonym">Hemiscyllium punctatum</name>
    <dbReference type="NCBI Taxonomy" id="137246"/>
    <lineage>
        <taxon>Eukaryota</taxon>
        <taxon>Metazoa</taxon>
        <taxon>Chordata</taxon>
        <taxon>Craniata</taxon>
        <taxon>Vertebrata</taxon>
        <taxon>Chondrichthyes</taxon>
        <taxon>Elasmobranchii</taxon>
        <taxon>Galeomorphii</taxon>
        <taxon>Galeoidea</taxon>
        <taxon>Orectolobiformes</taxon>
        <taxon>Hemiscylliidae</taxon>
        <taxon>Chiloscyllium</taxon>
    </lineage>
</organism>
<dbReference type="EMBL" id="BEZZ01152783">
    <property type="protein sequence ID" value="GCC45205.1"/>
    <property type="molecule type" value="Genomic_DNA"/>
</dbReference>
<protein>
    <submittedName>
        <fullName evidence="2">Uncharacterized protein</fullName>
    </submittedName>
</protein>
<dbReference type="Proteomes" id="UP000287033">
    <property type="component" value="Unassembled WGS sequence"/>
</dbReference>
<keyword evidence="3" id="KW-1185">Reference proteome</keyword>
<comment type="caution">
    <text evidence="2">The sequence shown here is derived from an EMBL/GenBank/DDBJ whole genome shotgun (WGS) entry which is preliminary data.</text>
</comment>
<evidence type="ECO:0000256" key="1">
    <source>
        <dbReference type="SAM" id="MobiDB-lite"/>
    </source>
</evidence>
<gene>
    <name evidence="2" type="ORF">chiPu_0029283</name>
</gene>
<reference evidence="2 3" key="1">
    <citation type="journal article" date="2018" name="Nat. Ecol. Evol.">
        <title>Shark genomes provide insights into elasmobranch evolution and the origin of vertebrates.</title>
        <authorList>
            <person name="Hara Y"/>
            <person name="Yamaguchi K"/>
            <person name="Onimaru K"/>
            <person name="Kadota M"/>
            <person name="Koyanagi M"/>
            <person name="Keeley SD"/>
            <person name="Tatsumi K"/>
            <person name="Tanaka K"/>
            <person name="Motone F"/>
            <person name="Kageyama Y"/>
            <person name="Nozu R"/>
            <person name="Adachi N"/>
            <person name="Nishimura O"/>
            <person name="Nakagawa R"/>
            <person name="Tanegashima C"/>
            <person name="Kiyatake I"/>
            <person name="Matsumoto R"/>
            <person name="Murakumo K"/>
            <person name="Nishida K"/>
            <person name="Terakita A"/>
            <person name="Kuratani S"/>
            <person name="Sato K"/>
            <person name="Hyodo S Kuraku.S."/>
        </authorList>
    </citation>
    <scope>NUCLEOTIDE SEQUENCE [LARGE SCALE GENOMIC DNA]</scope>
</reference>
<accession>A0A401TRE0</accession>
<name>A0A401TRE0_CHIPU</name>
<feature type="region of interest" description="Disordered" evidence="1">
    <location>
        <begin position="1"/>
        <end position="23"/>
    </location>
</feature>
<dbReference type="AlphaFoldDB" id="A0A401TRE0"/>
<proteinExistence type="predicted"/>
<feature type="region of interest" description="Disordered" evidence="1">
    <location>
        <begin position="82"/>
        <end position="102"/>
    </location>
</feature>